<name>A0A0B7H3M2_9FLAO</name>
<dbReference type="GO" id="GO:0016757">
    <property type="term" value="F:glycosyltransferase activity"/>
    <property type="evidence" value="ECO:0007669"/>
    <property type="project" value="InterPro"/>
</dbReference>
<keyword evidence="4" id="KW-1185">Reference proteome</keyword>
<evidence type="ECO:0000259" key="1">
    <source>
        <dbReference type="Pfam" id="PF00534"/>
    </source>
</evidence>
<evidence type="ECO:0000313" key="3">
    <source>
        <dbReference type="EMBL" id="CEN33985.1"/>
    </source>
</evidence>
<feature type="domain" description="Glycosyltransferase subfamily 4-like N-terminal" evidence="2">
    <location>
        <begin position="22"/>
        <end position="144"/>
    </location>
</feature>
<gene>
    <name evidence="3" type="ORF">CCYN2B_190030</name>
</gene>
<evidence type="ECO:0000313" key="4">
    <source>
        <dbReference type="Proteomes" id="UP000038055"/>
    </source>
</evidence>
<dbReference type="AlphaFoldDB" id="A0A0B7H3M2"/>
<proteinExistence type="predicted"/>
<reference evidence="4" key="1">
    <citation type="submission" date="2015-01" db="EMBL/GenBank/DDBJ databases">
        <authorList>
            <person name="MANFREDI Pablo"/>
        </authorList>
    </citation>
    <scope>NUCLEOTIDE SEQUENCE [LARGE SCALE GENOMIC DNA]</scope>
    <source>
        <strain evidence="4">Ccyn2B</strain>
    </source>
</reference>
<dbReference type="SUPFAM" id="SSF53756">
    <property type="entry name" value="UDP-Glycosyltransferase/glycogen phosphorylase"/>
    <property type="match status" value="1"/>
</dbReference>
<evidence type="ECO:0000259" key="2">
    <source>
        <dbReference type="Pfam" id="PF13477"/>
    </source>
</evidence>
<protein>
    <recommendedName>
        <fullName evidence="5">Glycosyltransferase family 1 protein</fullName>
    </recommendedName>
</protein>
<dbReference type="Proteomes" id="UP000038055">
    <property type="component" value="Unassembled WGS sequence"/>
</dbReference>
<dbReference type="InterPro" id="IPR001296">
    <property type="entry name" value="Glyco_trans_1"/>
</dbReference>
<dbReference type="CDD" id="cd03808">
    <property type="entry name" value="GT4_CapM-like"/>
    <property type="match status" value="1"/>
</dbReference>
<dbReference type="InterPro" id="IPR028098">
    <property type="entry name" value="Glyco_trans_4-like_N"/>
</dbReference>
<dbReference type="EMBL" id="CDOD01000011">
    <property type="protein sequence ID" value="CEN33985.1"/>
    <property type="molecule type" value="Genomic_DNA"/>
</dbReference>
<feature type="domain" description="Glycosyl transferase family 1" evidence="1">
    <location>
        <begin position="191"/>
        <end position="358"/>
    </location>
</feature>
<dbReference type="RefSeq" id="WP_041991251.1">
    <property type="nucleotide sequence ID" value="NZ_CDOD01000011.1"/>
</dbReference>
<sequence>MNTKLIRLSAVPGSLKTLLKGQLRFMSEKGFEVIGVSSEGEALREVAINEGVKVIPIHIARRIAPFQDLKSLWHLWILFKKEKPIIVHSITPKAGLLSMLAAKMADVPIRIHTFTGLIFPNKAGLVQKILILMDKLLCWAATNIYPEGNGVKQDLINYKITSKPLKVIANGNVNGIDLEYFSPSQVSEEQKNELKELLGIKPNDFVFIFVGRLVRDKGINELIEAFSSLKINNVKLLLVGPMEKELDPLKEKTIKEIETNPSIISVGFQKDVRPYFAISNVLTFPSYREGFPNVVIQAGAMELPCIVSNINGCNEIIIEGENGVIIPPRQVDDLQKEMIQLLEDKKLYIHLKQNARKMIAERYDQSSVWEATLREYNNHLFHHNNKQQHRNT</sequence>
<dbReference type="PANTHER" id="PTHR12526">
    <property type="entry name" value="GLYCOSYLTRANSFERASE"/>
    <property type="match status" value="1"/>
</dbReference>
<organism evidence="3 4">
    <name type="scientific">Capnocytophaga cynodegmi</name>
    <dbReference type="NCBI Taxonomy" id="28189"/>
    <lineage>
        <taxon>Bacteria</taxon>
        <taxon>Pseudomonadati</taxon>
        <taxon>Bacteroidota</taxon>
        <taxon>Flavobacteriia</taxon>
        <taxon>Flavobacteriales</taxon>
        <taxon>Flavobacteriaceae</taxon>
        <taxon>Capnocytophaga</taxon>
    </lineage>
</organism>
<evidence type="ECO:0008006" key="5">
    <source>
        <dbReference type="Google" id="ProtNLM"/>
    </source>
</evidence>
<accession>A0A0B7H3M2</accession>
<dbReference type="Pfam" id="PF13477">
    <property type="entry name" value="Glyco_trans_4_2"/>
    <property type="match status" value="1"/>
</dbReference>
<dbReference type="Gene3D" id="3.40.50.2000">
    <property type="entry name" value="Glycogen Phosphorylase B"/>
    <property type="match status" value="2"/>
</dbReference>
<dbReference type="Pfam" id="PF00534">
    <property type="entry name" value="Glycos_transf_1"/>
    <property type="match status" value="1"/>
</dbReference>